<feature type="transmembrane region" description="Helical" evidence="1">
    <location>
        <begin position="43"/>
        <end position="64"/>
    </location>
</feature>
<feature type="transmembrane region" description="Helical" evidence="1">
    <location>
        <begin position="192"/>
        <end position="212"/>
    </location>
</feature>
<feature type="transmembrane region" description="Helical" evidence="1">
    <location>
        <begin position="260"/>
        <end position="285"/>
    </location>
</feature>
<feature type="transmembrane region" description="Helical" evidence="1">
    <location>
        <begin position="323"/>
        <end position="343"/>
    </location>
</feature>
<feature type="transmembrane region" description="Helical" evidence="1">
    <location>
        <begin position="85"/>
        <end position="107"/>
    </location>
</feature>
<evidence type="ECO:0000313" key="4">
    <source>
        <dbReference type="Proteomes" id="UP001055167"/>
    </source>
</evidence>
<feature type="transmembrane region" description="Helical" evidence="1">
    <location>
        <begin position="12"/>
        <end position="31"/>
    </location>
</feature>
<dbReference type="Pfam" id="PF01757">
    <property type="entry name" value="Acyl_transf_3"/>
    <property type="match status" value="1"/>
</dbReference>
<name>A0ABQ4QS48_9HYPH</name>
<feature type="domain" description="Acyltransferase 3" evidence="2">
    <location>
        <begin position="7"/>
        <end position="335"/>
    </location>
</feature>
<dbReference type="Proteomes" id="UP001055167">
    <property type="component" value="Unassembled WGS sequence"/>
</dbReference>
<dbReference type="InterPro" id="IPR050879">
    <property type="entry name" value="Acyltransferase_3"/>
</dbReference>
<feature type="transmembrane region" description="Helical" evidence="1">
    <location>
        <begin position="219"/>
        <end position="240"/>
    </location>
</feature>
<evidence type="ECO:0000256" key="1">
    <source>
        <dbReference type="SAM" id="Phobius"/>
    </source>
</evidence>
<keyword evidence="1" id="KW-0812">Transmembrane</keyword>
<dbReference type="EMBL" id="BPQH01000002">
    <property type="protein sequence ID" value="GJD48151.1"/>
    <property type="molecule type" value="Genomic_DNA"/>
</dbReference>
<keyword evidence="1" id="KW-1133">Transmembrane helix</keyword>
<protein>
    <recommendedName>
        <fullName evidence="2">Acyltransferase 3 domain-containing protein</fullName>
    </recommendedName>
</protein>
<feature type="transmembrane region" description="Helical" evidence="1">
    <location>
        <begin position="292"/>
        <end position="311"/>
    </location>
</feature>
<sequence length="379" mass="39172">MRDYRYDALDGVRGLAAQTVLLSHALGAVLLTEPTPLAGAMGWLARLSVMVFFCLSGFVIATSLRRLVAREGEAFALAYAVHRVARIWPPLVFAVLLTFAVGAAGRAGLPLHQVPETGYAMGAAAFLRGVTLTFGNLDVTFVIDRALWSLRQEVYLYGIAALAALAFVRRGPWRAGAGLAVLALTWLTADRFFYLQSLALFGCGALAALLGAHPRLRALAGAPATGPVALGLALLPLGFVGGRGFLDQMSNAPAFLAYQALLGLPLALALLGLALGTGAAAAAVARLRGTASFSYTLYVAHNPVLVLVFSLREHLGLLPGPAGAAASVAAAILLAEVIAYAAARVVERPGAYRALIFRALAASGLPGAPAPARAGARAS</sequence>
<dbReference type="PANTHER" id="PTHR23028:SF53">
    <property type="entry name" value="ACYL_TRANSF_3 DOMAIN-CONTAINING PROTEIN"/>
    <property type="match status" value="1"/>
</dbReference>
<reference evidence="3" key="2">
    <citation type="submission" date="2021-08" db="EMBL/GenBank/DDBJ databases">
        <authorList>
            <person name="Tani A."/>
            <person name="Ola A."/>
            <person name="Ogura Y."/>
            <person name="Katsura K."/>
            <person name="Hayashi T."/>
        </authorList>
    </citation>
    <scope>NUCLEOTIDE SEQUENCE</scope>
    <source>
        <strain evidence="3">KCTC 52305</strain>
    </source>
</reference>
<accession>A0ABQ4QS48</accession>
<organism evidence="3 4">
    <name type="scientific">Methylobacterium crusticola</name>
    <dbReference type="NCBI Taxonomy" id="1697972"/>
    <lineage>
        <taxon>Bacteria</taxon>
        <taxon>Pseudomonadati</taxon>
        <taxon>Pseudomonadota</taxon>
        <taxon>Alphaproteobacteria</taxon>
        <taxon>Hyphomicrobiales</taxon>
        <taxon>Methylobacteriaceae</taxon>
        <taxon>Methylobacterium</taxon>
    </lineage>
</organism>
<dbReference type="RefSeq" id="WP_128561405.1">
    <property type="nucleotide sequence ID" value="NZ_BPQH01000002.1"/>
</dbReference>
<feature type="transmembrane region" description="Helical" evidence="1">
    <location>
        <begin position="154"/>
        <end position="172"/>
    </location>
</feature>
<dbReference type="InterPro" id="IPR002656">
    <property type="entry name" value="Acyl_transf_3_dom"/>
</dbReference>
<feature type="transmembrane region" description="Helical" evidence="1">
    <location>
        <begin position="119"/>
        <end position="142"/>
    </location>
</feature>
<keyword evidence="4" id="KW-1185">Reference proteome</keyword>
<dbReference type="PANTHER" id="PTHR23028">
    <property type="entry name" value="ACETYLTRANSFERASE"/>
    <property type="match status" value="1"/>
</dbReference>
<keyword evidence="1" id="KW-0472">Membrane</keyword>
<gene>
    <name evidence="3" type="ORF">OPKNFCMD_0867</name>
</gene>
<proteinExistence type="predicted"/>
<evidence type="ECO:0000313" key="3">
    <source>
        <dbReference type="EMBL" id="GJD48151.1"/>
    </source>
</evidence>
<comment type="caution">
    <text evidence="3">The sequence shown here is derived from an EMBL/GenBank/DDBJ whole genome shotgun (WGS) entry which is preliminary data.</text>
</comment>
<reference evidence="3" key="1">
    <citation type="journal article" date="2021" name="Front. Microbiol.">
        <title>Comprehensive Comparative Genomics and Phenotyping of Methylobacterium Species.</title>
        <authorList>
            <person name="Alessa O."/>
            <person name="Ogura Y."/>
            <person name="Fujitani Y."/>
            <person name="Takami H."/>
            <person name="Hayashi T."/>
            <person name="Sahin N."/>
            <person name="Tani A."/>
        </authorList>
    </citation>
    <scope>NUCLEOTIDE SEQUENCE</scope>
    <source>
        <strain evidence="3">KCTC 52305</strain>
    </source>
</reference>
<evidence type="ECO:0000259" key="2">
    <source>
        <dbReference type="Pfam" id="PF01757"/>
    </source>
</evidence>